<dbReference type="RefSeq" id="WP_307903563.1">
    <property type="nucleotide sequence ID" value="NZ_AP027059.1"/>
</dbReference>
<evidence type="ECO:0000313" key="2">
    <source>
        <dbReference type="Proteomes" id="UP001321582"/>
    </source>
</evidence>
<organism evidence="1 2">
    <name type="scientific">Haliovirga abyssi</name>
    <dbReference type="NCBI Taxonomy" id="2996794"/>
    <lineage>
        <taxon>Bacteria</taxon>
        <taxon>Fusobacteriati</taxon>
        <taxon>Fusobacteriota</taxon>
        <taxon>Fusobacteriia</taxon>
        <taxon>Fusobacteriales</taxon>
        <taxon>Haliovirgaceae</taxon>
        <taxon>Haliovirga</taxon>
    </lineage>
</organism>
<dbReference type="AlphaFoldDB" id="A0AAU9D408"/>
<dbReference type="EMBL" id="AP027059">
    <property type="protein sequence ID" value="BDU50704.1"/>
    <property type="molecule type" value="Genomic_DNA"/>
</dbReference>
<dbReference type="KEGG" id="haby:HLVA_12730"/>
<gene>
    <name evidence="1" type="ORF">HLVA_12730</name>
</gene>
<dbReference type="Proteomes" id="UP001321582">
    <property type="component" value="Chromosome"/>
</dbReference>
<proteinExistence type="predicted"/>
<evidence type="ECO:0008006" key="3">
    <source>
        <dbReference type="Google" id="ProtNLM"/>
    </source>
</evidence>
<dbReference type="Gene3D" id="3.90.1140.10">
    <property type="entry name" value="Cyclic phosphodiesterase"/>
    <property type="match status" value="1"/>
</dbReference>
<evidence type="ECO:0000313" key="1">
    <source>
        <dbReference type="EMBL" id="BDU50704.1"/>
    </source>
</evidence>
<name>A0AAU9D408_9FUSO</name>
<dbReference type="Pfam" id="PF13563">
    <property type="entry name" value="2_5_RNA_ligase2"/>
    <property type="match status" value="1"/>
</dbReference>
<keyword evidence="2" id="KW-1185">Reference proteome</keyword>
<reference evidence="1 2" key="1">
    <citation type="submission" date="2022-11" db="EMBL/GenBank/DDBJ databases">
        <title>Haliovirga abyssi gen. nov., sp. nov., a mesophilic fermentative bacterium isolated from the Iheya North hydrothermal field and the proposal of Haliovirgaceae fam. nov.</title>
        <authorList>
            <person name="Miyazaki U."/>
            <person name="Tame A."/>
            <person name="Miyazaki J."/>
            <person name="Takai K."/>
            <person name="Sawayama S."/>
            <person name="Kitajima M."/>
            <person name="Okamoto A."/>
            <person name="Nakagawa S."/>
        </authorList>
    </citation>
    <scope>NUCLEOTIDE SEQUENCE [LARGE SCALE GENOMIC DNA]</scope>
    <source>
        <strain evidence="1 2">IC12</strain>
    </source>
</reference>
<sequence length="180" mass="20829">MQQLDPSKVEASAIDFTIEELIPYIQPYREKYTKDGAIGMLPHISIIYPFFRNLSDINNNLSRLEKLCNTISKIDISITDIGYFMSNEIMYFKPTLQEPILDVIKKFATEFIETPPYNGKISIDNLSAHITISSSKNHNVQIEKELALLKEKIPPNIKLNKINLNIKYDGKWINYKTFQL</sequence>
<accession>A0AAU9D408</accession>
<protein>
    <recommendedName>
        <fullName evidence="3">2'-5' RNA ligase family protein</fullName>
    </recommendedName>
</protein>